<dbReference type="CDD" id="cd07341">
    <property type="entry name" value="M56_BlaR1_MecR1_like"/>
    <property type="match status" value="1"/>
</dbReference>
<keyword evidence="2" id="KW-1133">Transmembrane helix</keyword>
<keyword evidence="5" id="KW-1185">Reference proteome</keyword>
<dbReference type="PANTHER" id="PTHR34978">
    <property type="entry name" value="POSSIBLE SENSOR-TRANSDUCER PROTEIN BLAR"/>
    <property type="match status" value="1"/>
</dbReference>
<comment type="caution">
    <text evidence="4">The sequence shown here is derived from an EMBL/GenBank/DDBJ whole genome shotgun (WGS) entry which is preliminary data.</text>
</comment>
<gene>
    <name evidence="4" type="ORF">QTN47_18500</name>
</gene>
<reference evidence="4 5" key="1">
    <citation type="submission" date="2023-07" db="EMBL/GenBank/DDBJ databases">
        <authorList>
            <person name="Lian W.-H."/>
        </authorList>
    </citation>
    <scope>NUCLEOTIDE SEQUENCE [LARGE SCALE GENOMIC DNA]</scope>
    <source>
        <strain evidence="4 5">SYSU DXS3180</strain>
    </source>
</reference>
<evidence type="ECO:0000256" key="2">
    <source>
        <dbReference type="SAM" id="Phobius"/>
    </source>
</evidence>
<name>A0ABV3ZJ25_9BACT</name>
<dbReference type="InterPro" id="IPR052173">
    <property type="entry name" value="Beta-lactam_resp_regulator"/>
</dbReference>
<dbReference type="Pfam" id="PF05569">
    <property type="entry name" value="Peptidase_M56"/>
    <property type="match status" value="1"/>
</dbReference>
<evidence type="ECO:0000256" key="1">
    <source>
        <dbReference type="SAM" id="MobiDB-lite"/>
    </source>
</evidence>
<protein>
    <submittedName>
        <fullName evidence="4">M56 family metallopeptidase</fullName>
    </submittedName>
</protein>
<dbReference type="Proteomes" id="UP001560573">
    <property type="component" value="Unassembled WGS sequence"/>
</dbReference>
<dbReference type="InterPro" id="IPR008756">
    <property type="entry name" value="Peptidase_M56"/>
</dbReference>
<sequence length="539" mass="61743">MTTLLTSLSVEVLVRAFSKMLLHSLWQGLLLCIATSLVILFTRKKQSAVRYNIISFLFFIFLLTCLYTFFQSLAEERYSILHAEPGTLSNNTTGFLEQPGLTYLMNKLLLFCTANANTIVLAWFMVFLLKCIQISIGFTFIHRVQTHHLSTPEPKWQAALITLSKKIHLQRTVVLMESAITKVPVVIGHLKPVIYMPVGLLNHLPQDQVEAVLLHELAHIRRNDYLVNIVQQIMQTIFFFNPGFLWVSAVLKQEREHCCDDIALAQTNSRKQFVEALVNFTKHSLYGSSYTTAFPGTKKQLVQRVMRITYNRNNSLSLHEKIFFTLSICACFVLAGIAGKSKIVEPQNTKGFISPVMATTTSTEKKEHVIITHDETSIQNAEEKNRKHEPDHYIEQNATKTVDEDSRAEAVKETDDPQIYEYEKQLVLTQNGHTLLLSDEAQVDKDWLQAEKDRQQADADRVMAGLDRQRAERDLEQSIKDREKAEKDRQQADVDRARSEEDRKKADRDRRQAFEASQTTNKNKTLPQQYKTPAVSVEP</sequence>
<evidence type="ECO:0000313" key="4">
    <source>
        <dbReference type="EMBL" id="MEX6689505.1"/>
    </source>
</evidence>
<feature type="compositionally biased region" description="Polar residues" evidence="1">
    <location>
        <begin position="515"/>
        <end position="531"/>
    </location>
</feature>
<feature type="transmembrane region" description="Helical" evidence="2">
    <location>
        <begin position="53"/>
        <end position="70"/>
    </location>
</feature>
<feature type="transmembrane region" description="Helical" evidence="2">
    <location>
        <begin position="322"/>
        <end position="339"/>
    </location>
</feature>
<keyword evidence="2" id="KW-0812">Transmembrane</keyword>
<keyword evidence="2" id="KW-0472">Membrane</keyword>
<evidence type="ECO:0000259" key="3">
    <source>
        <dbReference type="Pfam" id="PF05569"/>
    </source>
</evidence>
<accession>A0ABV3ZJ25</accession>
<dbReference type="EMBL" id="JAULBC010000006">
    <property type="protein sequence ID" value="MEX6689505.1"/>
    <property type="molecule type" value="Genomic_DNA"/>
</dbReference>
<proteinExistence type="predicted"/>
<feature type="compositionally biased region" description="Basic and acidic residues" evidence="1">
    <location>
        <begin position="470"/>
        <end position="513"/>
    </location>
</feature>
<dbReference type="Gene3D" id="3.30.2010.10">
    <property type="entry name" value="Metalloproteases ('zincins'), catalytic domain"/>
    <property type="match status" value="1"/>
</dbReference>
<dbReference type="RefSeq" id="WP_369330912.1">
    <property type="nucleotide sequence ID" value="NZ_JAULBC010000006.1"/>
</dbReference>
<evidence type="ECO:0000313" key="5">
    <source>
        <dbReference type="Proteomes" id="UP001560573"/>
    </source>
</evidence>
<dbReference type="PANTHER" id="PTHR34978:SF3">
    <property type="entry name" value="SLR0241 PROTEIN"/>
    <property type="match status" value="1"/>
</dbReference>
<feature type="transmembrane region" description="Helical" evidence="2">
    <location>
        <begin position="20"/>
        <end position="41"/>
    </location>
</feature>
<feature type="domain" description="Peptidase M56" evidence="3">
    <location>
        <begin position="113"/>
        <end position="308"/>
    </location>
</feature>
<organism evidence="4 5">
    <name type="scientific">Danxiaibacter flavus</name>
    <dbReference type="NCBI Taxonomy" id="3049108"/>
    <lineage>
        <taxon>Bacteria</taxon>
        <taxon>Pseudomonadati</taxon>
        <taxon>Bacteroidota</taxon>
        <taxon>Chitinophagia</taxon>
        <taxon>Chitinophagales</taxon>
        <taxon>Chitinophagaceae</taxon>
        <taxon>Danxiaibacter</taxon>
    </lineage>
</organism>
<feature type="region of interest" description="Disordered" evidence="1">
    <location>
        <begin position="470"/>
        <end position="539"/>
    </location>
</feature>